<keyword evidence="3" id="KW-1185">Reference proteome</keyword>
<evidence type="ECO:0000256" key="1">
    <source>
        <dbReference type="SAM" id="MobiDB-lite"/>
    </source>
</evidence>
<feature type="region of interest" description="Disordered" evidence="1">
    <location>
        <begin position="37"/>
        <end position="94"/>
    </location>
</feature>
<feature type="compositionally biased region" description="Pro residues" evidence="1">
    <location>
        <begin position="40"/>
        <end position="49"/>
    </location>
</feature>
<accession>A0ABR1SXY6</accession>
<comment type="caution">
    <text evidence="2">The sequence shown here is derived from an EMBL/GenBank/DDBJ whole genome shotgun (WGS) entry which is preliminary data.</text>
</comment>
<evidence type="ECO:0000313" key="2">
    <source>
        <dbReference type="EMBL" id="KAK8039191.1"/>
    </source>
</evidence>
<sequence length="258" mass="28047">MAPKKYSSVRYKSRPAALVPFRDDTSLIALRYDQTVQAEPPIPIPPPRSPLRNRSTFAYAGSPATRPSSTVSSSLSSHVVAAAPPNRSPQPNETHPALRAIITTPRTVVQDLQRHSGRGASSYSSTVHEESEDEEEDPFTYKRFESIAIRTAPDSYLSSANESTTFTIPKLRVKTGAPLPTPHSGCEINRNLNGANDRCSQCSIPLPSPGLSEDNNTASPTSPTTPPRLPSASQRSRHLSFPNPPPFSGLLPRHYCLL</sequence>
<name>A0ABR1SXY6_9PEZI</name>
<organism evidence="2 3">
    <name type="scientific">Apiospora rasikravindrae</name>
    <dbReference type="NCBI Taxonomy" id="990691"/>
    <lineage>
        <taxon>Eukaryota</taxon>
        <taxon>Fungi</taxon>
        <taxon>Dikarya</taxon>
        <taxon>Ascomycota</taxon>
        <taxon>Pezizomycotina</taxon>
        <taxon>Sordariomycetes</taxon>
        <taxon>Xylariomycetidae</taxon>
        <taxon>Amphisphaeriales</taxon>
        <taxon>Apiosporaceae</taxon>
        <taxon>Apiospora</taxon>
    </lineage>
</organism>
<feature type="region of interest" description="Disordered" evidence="1">
    <location>
        <begin position="114"/>
        <end position="138"/>
    </location>
</feature>
<feature type="compositionally biased region" description="Low complexity" evidence="1">
    <location>
        <begin position="62"/>
        <end position="85"/>
    </location>
</feature>
<dbReference type="EMBL" id="JAQQWK010000006">
    <property type="protein sequence ID" value="KAK8039191.1"/>
    <property type="molecule type" value="Genomic_DNA"/>
</dbReference>
<evidence type="ECO:0000313" key="3">
    <source>
        <dbReference type="Proteomes" id="UP001444661"/>
    </source>
</evidence>
<protein>
    <submittedName>
        <fullName evidence="2">TBC domain-containing protein</fullName>
    </submittedName>
</protein>
<gene>
    <name evidence="2" type="ORF">PG993_007602</name>
</gene>
<feature type="region of interest" description="Disordered" evidence="1">
    <location>
        <begin position="204"/>
        <end position="245"/>
    </location>
</feature>
<dbReference type="Proteomes" id="UP001444661">
    <property type="component" value="Unassembled WGS sequence"/>
</dbReference>
<reference evidence="2 3" key="1">
    <citation type="submission" date="2023-01" db="EMBL/GenBank/DDBJ databases">
        <title>Analysis of 21 Apiospora genomes using comparative genomics revels a genus with tremendous synthesis potential of carbohydrate active enzymes and secondary metabolites.</title>
        <authorList>
            <person name="Sorensen T."/>
        </authorList>
    </citation>
    <scope>NUCLEOTIDE SEQUENCE [LARGE SCALE GENOMIC DNA]</scope>
    <source>
        <strain evidence="2 3">CBS 33761</strain>
    </source>
</reference>
<proteinExistence type="predicted"/>